<protein>
    <recommendedName>
        <fullName evidence="8">Fibronectin type-III domain-containing protein</fullName>
    </recommendedName>
</protein>
<keyword evidence="4 7" id="KW-1133">Transmembrane helix</keyword>
<dbReference type="InterPro" id="IPR056770">
    <property type="entry name" value="Piezo_THU9_anchor"/>
</dbReference>
<feature type="transmembrane region" description="Helical" evidence="7">
    <location>
        <begin position="893"/>
        <end position="917"/>
    </location>
</feature>
<feature type="transmembrane region" description="Helical" evidence="7">
    <location>
        <begin position="465"/>
        <end position="489"/>
    </location>
</feature>
<feature type="compositionally biased region" description="Low complexity" evidence="6">
    <location>
        <begin position="2188"/>
        <end position="2198"/>
    </location>
</feature>
<feature type="compositionally biased region" description="Polar residues" evidence="6">
    <location>
        <begin position="729"/>
        <end position="740"/>
    </location>
</feature>
<feature type="compositionally biased region" description="Low complexity" evidence="6">
    <location>
        <begin position="691"/>
        <end position="723"/>
    </location>
</feature>
<dbReference type="Pfam" id="PF23188">
    <property type="entry name" value="THU_Piezo1"/>
    <property type="match status" value="1"/>
</dbReference>
<feature type="transmembrane region" description="Helical" evidence="7">
    <location>
        <begin position="196"/>
        <end position="214"/>
    </location>
</feature>
<feature type="transmembrane region" description="Helical" evidence="7">
    <location>
        <begin position="2523"/>
        <end position="2548"/>
    </location>
</feature>
<dbReference type="PROSITE" id="PS50853">
    <property type="entry name" value="FN3"/>
    <property type="match status" value="1"/>
</dbReference>
<feature type="transmembrane region" description="Helical" evidence="7">
    <location>
        <begin position="1358"/>
        <end position="1378"/>
    </location>
</feature>
<sequence length="2882" mass="325044">MWRRGLAAVGAFGRKLKVKEHVHHVFGVCLLAGALFRSTSVIATLYLAAFLGGIVHSFTLRSVWILMLLVSILAISGHCVVAGLPQHEADFWFQLCGLHLTPFNVVIDACILLCTGCLLYLQRHVPKLRVRPLLRREVSGVRMLAFIFAKFPALYSFLMRLDLYETIHGLFVFFSEVIIGLCLFIAAFASRGALGALYYLLIISRLVVWVFWTARPVQKASQDAFASMEGALTARKPSIPSTSAEPTYHTMESEPDDTEVRAPSSADPGIPQSTEVMPDATNTIGTADAIDPATQRSSANLSVPPSPAANMALPHQPLFSKAMVVGLLLYSGSVLLIFHVYQYSVFRDFGIVGVIGTYLGFFVMPGTTKDWLGYVFIIAQICLFLSLTKMLSFYASYQVEPLRSSDVVPVVVHILRSELVATSIAMFWAISYPSYTSLGLFSLAMLALATHGLDANDFWLGQSWLLSIMTVYGVGYALVEYFLLLPVISSIFNNYFTTLEYATIDLVIQNAAMVLLCLCQRARLRYPRHPTAVNTSNDPNEEFKPAPLSFLDDQLNAYYINVRHWFRDAKIIVISHVDTMVLFTIYVVVLSTSVNLFQTGSLILATYLSLFQQHRRRLWRVLLLYTLATCLTLYTWNISCPQSTPLYELIGLTCYRNAKINEDPITPLTTLPTAAPATTIAIPNFSTVKPTTTLTPTTTAKPAETKAPNSTTNTTTGTAPPKAVETTKKPSTTRRSNGDSNALDGQITIAPTTTKAPTTTSRFGSDALDMLGGAQAIQSSTTVSKDEVDPLISAAAMAQSAQNVIRAPSLTSLWSSSLFDAQLVLIAQVILQLIIYVRKWHIRGVSQSKEKQPIYYVSRITMEMDRLFRIGGVVLNYFIILVLAFNWEIRRDSATFVGFLQLILFCALLDSHVTNLVLFPRGTNHYRKLWRLVLIIELAVLLFRYLYQFDPIYDAIQASWTTDFCSMEDIGFQKLSSKTHLSNLFAYLFPTCFMAGLAAWQVSSMDKPVHIYTTKYDKQLAWICRGISHGSASIICLAVILATSNVTFMGFLYYLSGVLAVLQRNYKVAWPYLFSTSGVMLLCMYFLQLNLPWFDSEVASQTIPWLGLSRLTEHDNLWNLNWIPLLMLSLCGLQRFGTLMAPEPISDPPLWEIYLKYIQPLLTQDAYVTIVMLMLLISSFVHLNVISIVYMIILRFVMLANWNDPKVHAFYVRILTAVLVIIPTAQYLLILWFPEWFIPPFATLRPSQWLDSSYQYWLMLQSQNRWSILTDFLTLFAVYLVPTPIPASQDGTQASQTSVSQKIFKLSSLQVFMAKYSICFVLVWVFVTGCAQFGVASGLYLGWAIYMLFHLDRLDWQPTLLGSLQTYNWFYLFLLLVYQCPWFSDITESCTLGTNQPGNGGVCLSLPVALGLYKISHGSHVNSSDQHTSTILSIAIFIMIAMQVHVFASSPYRIVLENNRAELERCQKRGFVLNHNLAKMRITQWRLLKQEKQAAIQRLKVIVSKLVNKVEEMMDIAMGLHYSLPPMAPHRPVVLNQTQNSITITWGAPESKIHRIRCYRISRQVFPSLTLLGDFGDVVEVPASKTTFEIKGLRPGTSYQFKVAAVSRMGEGPFSAPSEPAATIKLDWGNSCTAGWMKAHKTYDGQRSFVNYIERLFPWFVTATYSQRYAIVDADSLTLYKSEILALKYRRDNTKHRMKRRTTHNLKKLNGPPSYWLSEVQSMELSEHQLQLDEMSPLLYCIELVFVEKGSRVYFSLQPEEASQFDKWIISLLYVVPPQALGPRLLAYRQAQKLDFPDHILTHVLTPPAISPPQIPKELEATPWLDPALKDAFYLHIYCFAYALQDAALQSETISYDEESDKLPSWSEFFLVLANVVRSQTAFLCYAAFVAAFSFQGDGLNLVYVLFMFAILLCENPRPQATLWKWVLKYSFFVVFIRYMFQLPFFCHHYTNSKLLYPSVQPYCPEAPLSSALLSQSQVQPIVLFGLYKFDGSANPLVDTTLKGLQWNFFIICCILFHRRELQLRGFWVYPRSRAMKWTETIWWKKIFSSRKLNLDSITPVTDLKPLNPMNPPDDTQVQEIEQTERLERRDSKDSLDEHDFELADYLAKSNEPSKPIIPPGLAPIPALFPAPAPIATVAPALVTVPVPISPPEPSTSEQAIAETPSPHVVMDLNSHIERLLQDDQQLPNLNLSPLAPSFDHDDDNDSDEEHEKPSTIDELSEATMEAKESFDSEHDVHESKGVLTLAEPRFTRELQIKLVKKSRFQIWLGRHIPPWIQEYYATILPVPPQNWDKDIKSAVMGTKPGRDFILVAFGMNIFVLVYIIVFFHQFGVPRENSTLFSLSSTFQTSLLSGYMVGMIFFQVVIVVWDRVSFVYASLYSKLLCHYFSLIMIHVMVWLVLPLHTGVYLQSNPYLVGLYLLQCVSMGIGANQIKYGYVVFRGNPYSLRQASTLSKYLFRIYMAIPFAFEVRTLLDYICSTTALDMRLWLVLEGIGAHLFLVKLQMEARIQGGYILQGNQRQPLYAKFQTAGLCFLALLLCLLAPMIMFSTANPTTINNPIIHASMTFGLLQPDGTFQQFYNSEENQSPETTKVVSSNSETYIQQASFMEYSNDIWSSSPPLRRKLMASLNSTQRIKWSMTLTLKRTAPEGVQTVSLDVVQDITPAQRAKLAIMMDASITQEFAYNAYNSAVLTIKSMYPPVLNVAAATAPTIRGEYAYRNIQIQRSTELGGSFWTVSSLDSVAYANRTDITDNSKTLSCGVSGFCFFTISDNIVAGLKTLGIGTYGITATYVFVIFTIGGYVKAALRGSVNDVLYKELPNPDDLMDLVEGIYIARTEEYIGHLKDEARLFETLIRVLRSPETLLKVTGPNVIHIPNTKEKTD</sequence>
<dbReference type="Gene3D" id="2.60.40.10">
    <property type="entry name" value="Immunoglobulins"/>
    <property type="match status" value="1"/>
</dbReference>
<organism evidence="9 10">
    <name type="scientific">Aphanomyces euteiches</name>
    <dbReference type="NCBI Taxonomy" id="100861"/>
    <lineage>
        <taxon>Eukaryota</taxon>
        <taxon>Sar</taxon>
        <taxon>Stramenopiles</taxon>
        <taxon>Oomycota</taxon>
        <taxon>Saprolegniomycetes</taxon>
        <taxon>Saprolegniales</taxon>
        <taxon>Verrucalvaceae</taxon>
        <taxon>Aphanomyces</taxon>
    </lineage>
</organism>
<dbReference type="Pfam" id="PF12166">
    <property type="entry name" value="Piezo_cap"/>
    <property type="match status" value="1"/>
</dbReference>
<dbReference type="Proteomes" id="UP000481153">
    <property type="component" value="Unassembled WGS sequence"/>
</dbReference>
<evidence type="ECO:0000256" key="2">
    <source>
        <dbReference type="ARBA" id="ARBA00007821"/>
    </source>
</evidence>
<evidence type="ECO:0000259" key="8">
    <source>
        <dbReference type="PROSITE" id="PS50853"/>
    </source>
</evidence>
<accession>A0A6G0XU45</accession>
<comment type="similarity">
    <text evidence="2">Belongs to the PIEZO (TC 1.A.75) family.</text>
</comment>
<feature type="transmembrane region" description="Helical" evidence="7">
    <location>
        <begin position="1166"/>
        <end position="1198"/>
    </location>
</feature>
<feature type="transmembrane region" description="Helical" evidence="7">
    <location>
        <begin position="2352"/>
        <end position="2372"/>
    </location>
</feature>
<keyword evidence="10" id="KW-1185">Reference proteome</keyword>
<dbReference type="InterPro" id="IPR003961">
    <property type="entry name" value="FN3_dom"/>
</dbReference>
<dbReference type="SUPFAM" id="SSF49265">
    <property type="entry name" value="Fibronectin type III"/>
    <property type="match status" value="1"/>
</dbReference>
<name>A0A6G0XU45_9STRA</name>
<evidence type="ECO:0000256" key="6">
    <source>
        <dbReference type="SAM" id="MobiDB-lite"/>
    </source>
</evidence>
<feature type="transmembrane region" description="Helical" evidence="7">
    <location>
        <begin position="929"/>
        <end position="947"/>
    </location>
</feature>
<dbReference type="GO" id="GO:0071260">
    <property type="term" value="P:cellular response to mechanical stimulus"/>
    <property type="evidence" value="ECO:0007669"/>
    <property type="project" value="TreeGrafter"/>
</dbReference>
<dbReference type="Pfam" id="PF00041">
    <property type="entry name" value="fn3"/>
    <property type="match status" value="1"/>
</dbReference>
<dbReference type="GO" id="GO:0050982">
    <property type="term" value="P:detection of mechanical stimulus"/>
    <property type="evidence" value="ECO:0007669"/>
    <property type="project" value="TreeGrafter"/>
</dbReference>
<feature type="transmembrane region" description="Helical" evidence="7">
    <location>
        <begin position="1398"/>
        <end position="1416"/>
    </location>
</feature>
<dbReference type="InterPro" id="IPR013783">
    <property type="entry name" value="Ig-like_fold"/>
</dbReference>
<feature type="transmembrane region" description="Helical" evidence="7">
    <location>
        <begin position="595"/>
        <end position="611"/>
    </location>
</feature>
<feature type="transmembrane region" description="Helical" evidence="7">
    <location>
        <begin position="2413"/>
        <end position="2435"/>
    </location>
</feature>
<gene>
    <name evidence="9" type="ORF">Ae201684_001606</name>
</gene>
<feature type="transmembrane region" description="Helical" evidence="7">
    <location>
        <begin position="2384"/>
        <end position="2401"/>
    </location>
</feature>
<feature type="transmembrane region" description="Helical" evidence="7">
    <location>
        <begin position="1926"/>
        <end position="1946"/>
    </location>
</feature>
<evidence type="ECO:0000256" key="7">
    <source>
        <dbReference type="SAM" id="Phobius"/>
    </source>
</evidence>
<evidence type="ECO:0000256" key="1">
    <source>
        <dbReference type="ARBA" id="ARBA00004141"/>
    </source>
</evidence>
<dbReference type="GO" id="GO:0042391">
    <property type="term" value="P:regulation of membrane potential"/>
    <property type="evidence" value="ECO:0007669"/>
    <property type="project" value="TreeGrafter"/>
</dbReference>
<feature type="transmembrane region" description="Helical" evidence="7">
    <location>
        <begin position="103"/>
        <end position="121"/>
    </location>
</feature>
<evidence type="ECO:0000313" key="9">
    <source>
        <dbReference type="EMBL" id="KAF0743966.1"/>
    </source>
</evidence>
<feature type="transmembrane region" description="Helical" evidence="7">
    <location>
        <begin position="25"/>
        <end position="51"/>
    </location>
</feature>
<feature type="compositionally biased region" description="Low complexity" evidence="6">
    <location>
        <begin position="747"/>
        <end position="760"/>
    </location>
</feature>
<feature type="transmembrane region" description="Helical" evidence="7">
    <location>
        <begin position="63"/>
        <end position="83"/>
    </location>
</feature>
<feature type="transmembrane region" description="Helical" evidence="7">
    <location>
        <begin position="984"/>
        <end position="1002"/>
    </location>
</feature>
<feature type="transmembrane region" description="Helical" evidence="7">
    <location>
        <begin position="1266"/>
        <end position="1285"/>
    </location>
</feature>
<feature type="region of interest" description="Disordered" evidence="6">
    <location>
        <begin position="236"/>
        <end position="276"/>
    </location>
</feature>
<evidence type="ECO:0000313" key="10">
    <source>
        <dbReference type="Proteomes" id="UP000481153"/>
    </source>
</evidence>
<dbReference type="GO" id="GO:0016020">
    <property type="term" value="C:membrane"/>
    <property type="evidence" value="ECO:0007669"/>
    <property type="project" value="UniProtKB-SubCell"/>
</dbReference>
<feature type="transmembrane region" description="Helical" evidence="7">
    <location>
        <begin position="1428"/>
        <end position="1448"/>
    </location>
</feature>
<feature type="transmembrane region" description="Helical" evidence="7">
    <location>
        <begin position="618"/>
        <end position="636"/>
    </location>
</feature>
<dbReference type="Pfam" id="PF24874">
    <property type="entry name" value="Piezo_THU9_anchor"/>
    <property type="match status" value="1"/>
</dbReference>
<feature type="transmembrane region" description="Helical" evidence="7">
    <location>
        <begin position="371"/>
        <end position="395"/>
    </location>
</feature>
<dbReference type="EMBL" id="VJMJ01000012">
    <property type="protein sequence ID" value="KAF0743966.1"/>
    <property type="molecule type" value="Genomic_DNA"/>
</dbReference>
<feature type="transmembrane region" description="Helical" evidence="7">
    <location>
        <begin position="571"/>
        <end position="589"/>
    </location>
</feature>
<feature type="transmembrane region" description="Helical" evidence="7">
    <location>
        <begin position="345"/>
        <end position="365"/>
    </location>
</feature>
<comment type="subcellular location">
    <subcellularLocation>
        <location evidence="1">Membrane</location>
        <topology evidence="1">Multi-pass membrane protein</topology>
    </subcellularLocation>
</comment>
<reference evidence="9 10" key="1">
    <citation type="submission" date="2019-07" db="EMBL/GenBank/DDBJ databases">
        <title>Genomics analysis of Aphanomyces spp. identifies a new class of oomycete effector associated with host adaptation.</title>
        <authorList>
            <person name="Gaulin E."/>
        </authorList>
    </citation>
    <scope>NUCLEOTIDE SEQUENCE [LARGE SCALE GENOMIC DNA]</scope>
    <source>
        <strain evidence="9 10">ATCC 201684</strain>
    </source>
</reference>
<dbReference type="PANTHER" id="PTHR13167">
    <property type="entry name" value="PIEZO-TYPE MECHANOSENSITIVE ION CHANNEL COMPONENT"/>
    <property type="match status" value="1"/>
</dbReference>
<feature type="domain" description="Fibronectin type-III" evidence="8">
    <location>
        <begin position="1528"/>
        <end position="1627"/>
    </location>
</feature>
<dbReference type="SMART" id="SM00060">
    <property type="entry name" value="FN3"/>
    <property type="match status" value="1"/>
</dbReference>
<keyword evidence="5 7" id="KW-0472">Membrane</keyword>
<proteinExistence type="inferred from homology"/>
<dbReference type="PANTHER" id="PTHR13167:SF25">
    <property type="entry name" value="PIEZO-TYPE MECHANOSENSITIVE ION CHANNEL COMPONENT"/>
    <property type="match status" value="1"/>
</dbReference>
<evidence type="ECO:0000256" key="5">
    <source>
        <dbReference type="ARBA" id="ARBA00023136"/>
    </source>
</evidence>
<dbReference type="InterPro" id="IPR027272">
    <property type="entry name" value="Piezo"/>
</dbReference>
<evidence type="ECO:0000256" key="4">
    <source>
        <dbReference type="ARBA" id="ARBA00022989"/>
    </source>
</evidence>
<feature type="transmembrane region" description="Helical" evidence="7">
    <location>
        <begin position="141"/>
        <end position="158"/>
    </location>
</feature>
<feature type="transmembrane region" description="Helical" evidence="7">
    <location>
        <begin position="435"/>
        <end position="453"/>
    </location>
</feature>
<feature type="transmembrane region" description="Helical" evidence="7">
    <location>
        <begin position="2309"/>
        <end position="2332"/>
    </location>
</feature>
<feature type="transmembrane region" description="Helical" evidence="7">
    <location>
        <begin position="1886"/>
        <end position="1914"/>
    </location>
</feature>
<comment type="caution">
    <text evidence="9">The sequence shown here is derived from an EMBL/GenBank/DDBJ whole genome shotgun (WGS) entry which is preliminary data.</text>
</comment>
<feature type="transmembrane region" description="Helical" evidence="7">
    <location>
        <begin position="1210"/>
        <end position="1233"/>
    </location>
</feature>
<dbReference type="InterPro" id="IPR036116">
    <property type="entry name" value="FN3_sf"/>
</dbReference>
<dbReference type="VEuPathDB" id="FungiDB:AeMF1_003569"/>
<keyword evidence="3 7" id="KW-0812">Transmembrane</keyword>
<dbReference type="GO" id="GO:0008381">
    <property type="term" value="F:mechanosensitive monoatomic ion channel activity"/>
    <property type="evidence" value="ECO:0007669"/>
    <property type="project" value="InterPro"/>
</dbReference>
<dbReference type="CDD" id="cd00063">
    <property type="entry name" value="FN3"/>
    <property type="match status" value="1"/>
</dbReference>
<dbReference type="GO" id="GO:0005261">
    <property type="term" value="F:monoatomic cation channel activity"/>
    <property type="evidence" value="ECO:0007669"/>
    <property type="project" value="TreeGrafter"/>
</dbReference>
<feature type="region of interest" description="Disordered" evidence="6">
    <location>
        <begin position="2188"/>
        <end position="2217"/>
    </location>
</feature>
<dbReference type="InterPro" id="IPR031334">
    <property type="entry name" value="Piezo_cap_dom"/>
</dbReference>
<feature type="transmembrane region" description="Helical" evidence="7">
    <location>
        <begin position="867"/>
        <end position="887"/>
    </location>
</feature>
<dbReference type="PRINTS" id="PR00014">
    <property type="entry name" value="FNTYPEIII"/>
</dbReference>
<evidence type="ECO:0000256" key="3">
    <source>
        <dbReference type="ARBA" id="ARBA00022692"/>
    </source>
</evidence>
<feature type="transmembrane region" description="Helical" evidence="7">
    <location>
        <begin position="1069"/>
        <end position="1087"/>
    </location>
</feature>
<feature type="transmembrane region" description="Helical" evidence="7">
    <location>
        <begin position="318"/>
        <end position="338"/>
    </location>
</feature>
<dbReference type="InterPro" id="IPR056768">
    <property type="entry name" value="THU_Piezo"/>
</dbReference>
<feature type="region of interest" description="Disordered" evidence="6">
    <location>
        <begin position="691"/>
        <end position="764"/>
    </location>
</feature>
<feature type="transmembrane region" description="Helical" evidence="7">
    <location>
        <begin position="170"/>
        <end position="189"/>
    </location>
</feature>